<organism evidence="10 11">
    <name type="scientific">Ceratocystis fimbriata CBS 114723</name>
    <dbReference type="NCBI Taxonomy" id="1035309"/>
    <lineage>
        <taxon>Eukaryota</taxon>
        <taxon>Fungi</taxon>
        <taxon>Dikarya</taxon>
        <taxon>Ascomycota</taxon>
        <taxon>Pezizomycotina</taxon>
        <taxon>Sordariomycetes</taxon>
        <taxon>Hypocreomycetidae</taxon>
        <taxon>Microascales</taxon>
        <taxon>Ceratocystidaceae</taxon>
        <taxon>Ceratocystis</taxon>
    </lineage>
</organism>
<evidence type="ECO:0000256" key="6">
    <source>
        <dbReference type="ARBA" id="ARBA00023027"/>
    </source>
</evidence>
<keyword evidence="3" id="KW-0808">Transferase</keyword>
<dbReference type="InterPro" id="IPR050134">
    <property type="entry name" value="NAD-dep_sirtuin_deacylases"/>
</dbReference>
<gene>
    <name evidence="10" type="ORF">CFIMG_005798RA</name>
</gene>
<dbReference type="GO" id="GO:0046872">
    <property type="term" value="F:metal ion binding"/>
    <property type="evidence" value="ECO:0007669"/>
    <property type="project" value="UniProtKB-KW"/>
</dbReference>
<proteinExistence type="inferred from homology"/>
<dbReference type="PANTHER" id="PTHR11085:SF9">
    <property type="entry name" value="NAD-DEPENDENT PROTEIN DEACETYLASE SIRTUIN-1"/>
    <property type="match status" value="1"/>
</dbReference>
<keyword evidence="4 7" id="KW-0479">Metal-binding</keyword>
<protein>
    <submittedName>
        <fullName evidence="10">NAD-dependent protein deacetylase hst1</fullName>
    </submittedName>
</protein>
<evidence type="ECO:0000256" key="3">
    <source>
        <dbReference type="ARBA" id="ARBA00022679"/>
    </source>
</evidence>
<dbReference type="STRING" id="1035309.A0A2C5WUI3"/>
<evidence type="ECO:0000256" key="2">
    <source>
        <dbReference type="ARBA" id="ARBA00006924"/>
    </source>
</evidence>
<dbReference type="OrthoDB" id="420264at2759"/>
<feature type="region of interest" description="Disordered" evidence="8">
    <location>
        <begin position="354"/>
        <end position="395"/>
    </location>
</feature>
<accession>A0A2C5WUI3</accession>
<feature type="binding site" evidence="7">
    <location>
        <position position="323"/>
    </location>
    <ligand>
        <name>Zn(2+)</name>
        <dbReference type="ChEBI" id="CHEBI:29105"/>
    </ligand>
</feature>
<comment type="cofactor">
    <cofactor evidence="1">
        <name>Zn(2+)</name>
        <dbReference type="ChEBI" id="CHEBI:29105"/>
    </cofactor>
</comment>
<dbReference type="InterPro" id="IPR003000">
    <property type="entry name" value="Sirtuin"/>
</dbReference>
<feature type="active site" description="Proton acceptor" evidence="7">
    <location>
        <position position="312"/>
    </location>
</feature>
<evidence type="ECO:0000256" key="7">
    <source>
        <dbReference type="PROSITE-ProRule" id="PRU00236"/>
    </source>
</evidence>
<dbReference type="EMBL" id="APWK03000066">
    <property type="protein sequence ID" value="PHH52489.1"/>
    <property type="molecule type" value="Genomic_DNA"/>
</dbReference>
<feature type="domain" description="Deacetylase sirtuin-type" evidence="9">
    <location>
        <begin position="184"/>
        <end position="490"/>
    </location>
</feature>
<keyword evidence="5 7" id="KW-0862">Zinc</keyword>
<feature type="compositionally biased region" description="Acidic residues" evidence="8">
    <location>
        <begin position="54"/>
        <end position="82"/>
    </location>
</feature>
<dbReference type="GO" id="GO:0070403">
    <property type="term" value="F:NAD+ binding"/>
    <property type="evidence" value="ECO:0007669"/>
    <property type="project" value="InterPro"/>
</dbReference>
<sequence length="543" mass="59584">MQSLAAEADEFEGFPDLPEQAGDASSESAIDDEESFVMDDEQIKEILNGCIEQQDYDELGDGTSDEDDGEGEDGDEDEDRDGDEASREGSEQDSHAQDSPATGKPPPPTAEESKAVRRILHELGSEGFVKHMITSGRHDPAYVIEALGVKLPFFIDEFKGDAYVTAITHLLGAAIKRELARRVRLDAYRSLDDVVGLIERANNIIVVTGAGISTSLGIPDFRSKDTGLYSQLQARGYYDPTDVFDIDVFREDPSLFYSVAKDILPSTKRFTPTHAFIADLDRRGKLLTNYTQNIDNIESAAGISADRLVQCHGSFKTATCFTCGFRVDGELVFPEIKAGNIPACSRCAAEAEANNKRKRAANGTDATQNKRRPGGARSASRATSDDDDDDDDGRPNLAVMKPDITFFGEALPDAFHDRLTQHDRDKVDLLIVIGTSLKVRPVSEISAVLPPDVPQIYINRDPIGHVTFDILLLGDCDVVVAELAKRLKWDFKHEMIPDDQEVTVQTDEEDNASHWVRVAKPLPVREDKPVVVGEGDGEVQETA</sequence>
<evidence type="ECO:0000256" key="8">
    <source>
        <dbReference type="SAM" id="MobiDB-lite"/>
    </source>
</evidence>
<feature type="compositionally biased region" description="Basic and acidic residues" evidence="8">
    <location>
        <begin position="83"/>
        <end position="96"/>
    </location>
</feature>
<feature type="region of interest" description="Disordered" evidence="8">
    <location>
        <begin position="1"/>
        <end position="113"/>
    </location>
</feature>
<comment type="similarity">
    <text evidence="2">Belongs to the sirtuin family. Class I subfamily.</text>
</comment>
<dbReference type="InterPro" id="IPR026590">
    <property type="entry name" value="Ssirtuin_cat_dom"/>
</dbReference>
<feature type="binding site" evidence="7">
    <location>
        <position position="347"/>
    </location>
    <ligand>
        <name>Zn(2+)</name>
        <dbReference type="ChEBI" id="CHEBI:29105"/>
    </ligand>
</feature>
<dbReference type="GO" id="GO:0046970">
    <property type="term" value="F:histone H4K16 deacetylase activity, NAD-dependent"/>
    <property type="evidence" value="ECO:0007669"/>
    <property type="project" value="TreeGrafter"/>
</dbReference>
<comment type="caution">
    <text evidence="10">The sequence shown here is derived from an EMBL/GenBank/DDBJ whole genome shotgun (WGS) entry which is preliminary data.</text>
</comment>
<name>A0A2C5WUI3_9PEZI</name>
<dbReference type="InterPro" id="IPR029035">
    <property type="entry name" value="DHS-like_NAD/FAD-binding_dom"/>
</dbReference>
<reference evidence="10 11" key="1">
    <citation type="journal article" date="2013" name="Fungal Biol.">
        <title>Analysis of microsatellite markers in the genome of the plant pathogen Ceratocystis fimbriata.</title>
        <authorList>
            <person name="Simpson M.C."/>
            <person name="Wilken P.M."/>
            <person name="Coetzee M.P."/>
            <person name="Wingfield M.J."/>
            <person name="Wingfield B.D."/>
        </authorList>
    </citation>
    <scope>NUCLEOTIDE SEQUENCE [LARGE SCALE GENOMIC DNA]</scope>
    <source>
        <strain evidence="10 11">CBS 114723</strain>
    </source>
</reference>
<evidence type="ECO:0000259" key="9">
    <source>
        <dbReference type="PROSITE" id="PS50305"/>
    </source>
</evidence>
<feature type="compositionally biased region" description="Acidic residues" evidence="8">
    <location>
        <begin position="29"/>
        <end position="42"/>
    </location>
</feature>
<evidence type="ECO:0000313" key="10">
    <source>
        <dbReference type="EMBL" id="PHH52489.1"/>
    </source>
</evidence>
<dbReference type="Gene3D" id="3.40.50.1220">
    <property type="entry name" value="TPP-binding domain"/>
    <property type="match status" value="1"/>
</dbReference>
<dbReference type="AlphaFoldDB" id="A0A2C5WUI3"/>
<evidence type="ECO:0000256" key="1">
    <source>
        <dbReference type="ARBA" id="ARBA00001947"/>
    </source>
</evidence>
<evidence type="ECO:0000256" key="4">
    <source>
        <dbReference type="ARBA" id="ARBA00022723"/>
    </source>
</evidence>
<dbReference type="PANTHER" id="PTHR11085">
    <property type="entry name" value="NAD-DEPENDENT PROTEIN DEACYLASE SIRTUIN-5, MITOCHONDRIAL-RELATED"/>
    <property type="match status" value="1"/>
</dbReference>
<reference evidence="10 11" key="2">
    <citation type="journal article" date="2013" name="IMA Fungus">
        <title>IMA Genome-F 1: Ceratocystis fimbriata: Draft nuclear genome sequence for the plant pathogen, Ceratocystis fimbriata.</title>
        <authorList>
            <person name="Wilken P.M."/>
            <person name="Steenkamp E.T."/>
            <person name="Wingfield M.J."/>
            <person name="de Beer Z.W."/>
            <person name="Wingfield B.D."/>
        </authorList>
    </citation>
    <scope>NUCLEOTIDE SEQUENCE [LARGE SCALE GENOMIC DNA]</scope>
    <source>
        <strain evidence="10 11">CBS 114723</strain>
    </source>
</reference>
<keyword evidence="11" id="KW-1185">Reference proteome</keyword>
<dbReference type="Pfam" id="PF02146">
    <property type="entry name" value="SIR2"/>
    <property type="match status" value="1"/>
</dbReference>
<evidence type="ECO:0000256" key="5">
    <source>
        <dbReference type="ARBA" id="ARBA00022833"/>
    </source>
</evidence>
<dbReference type="PROSITE" id="PS50305">
    <property type="entry name" value="SIRTUIN"/>
    <property type="match status" value="1"/>
</dbReference>
<feature type="binding site" evidence="7">
    <location>
        <position position="320"/>
    </location>
    <ligand>
        <name>Zn(2+)</name>
        <dbReference type="ChEBI" id="CHEBI:29105"/>
    </ligand>
</feature>
<evidence type="ECO:0000313" key="11">
    <source>
        <dbReference type="Proteomes" id="UP000222788"/>
    </source>
</evidence>
<dbReference type="InterPro" id="IPR026591">
    <property type="entry name" value="Sirtuin_cat_small_dom_sf"/>
</dbReference>
<keyword evidence="6" id="KW-0520">NAD</keyword>
<dbReference type="Proteomes" id="UP000222788">
    <property type="component" value="Unassembled WGS sequence"/>
</dbReference>
<dbReference type="GO" id="GO:0005634">
    <property type="term" value="C:nucleus"/>
    <property type="evidence" value="ECO:0007669"/>
    <property type="project" value="TreeGrafter"/>
</dbReference>
<feature type="binding site" evidence="7">
    <location>
        <position position="344"/>
    </location>
    <ligand>
        <name>Zn(2+)</name>
        <dbReference type="ChEBI" id="CHEBI:29105"/>
    </ligand>
</feature>
<dbReference type="SUPFAM" id="SSF52467">
    <property type="entry name" value="DHS-like NAD/FAD-binding domain"/>
    <property type="match status" value="1"/>
</dbReference>
<dbReference type="Gene3D" id="3.30.1600.10">
    <property type="entry name" value="SIR2/SIRT2 'Small Domain"/>
    <property type="match status" value="1"/>
</dbReference>